<sequence>MENTSIRVNAFDPGLVPGTGLARTYPPLLKFMWNNIMPVLTLFRRNTNTAKKSGTNLANLAFAQQYKNLNGKYVEGTKVISSSKDSYNKSFQKDLWNTSIKLAHINQAETSLQLS</sequence>
<dbReference type="Gene3D" id="3.40.50.720">
    <property type="entry name" value="NAD(P)-binding Rossmann-like Domain"/>
    <property type="match status" value="1"/>
</dbReference>
<name>A0ABR7KY35_9SPHI</name>
<dbReference type="RefSeq" id="WP_187073441.1">
    <property type="nucleotide sequence ID" value="NZ_JACRYL010000032.1"/>
</dbReference>
<reference evidence="1 2" key="1">
    <citation type="submission" date="2020-08" db="EMBL/GenBank/DDBJ databases">
        <authorList>
            <person name="Sun Q."/>
            <person name="Inoue M."/>
        </authorList>
    </citation>
    <scope>NUCLEOTIDE SEQUENCE [LARGE SCALE GENOMIC DNA]</scope>
    <source>
        <strain evidence="1 2">CCM 8938</strain>
    </source>
</reference>
<dbReference type="Proteomes" id="UP000652755">
    <property type="component" value="Unassembled WGS sequence"/>
</dbReference>
<keyword evidence="2" id="KW-1185">Reference proteome</keyword>
<evidence type="ECO:0000313" key="2">
    <source>
        <dbReference type="Proteomes" id="UP000652755"/>
    </source>
</evidence>
<comment type="caution">
    <text evidence="1">The sequence shown here is derived from an EMBL/GenBank/DDBJ whole genome shotgun (WGS) entry which is preliminary data.</text>
</comment>
<accession>A0ABR7KY35</accession>
<gene>
    <name evidence="1" type="ORF">H7U22_21605</name>
</gene>
<evidence type="ECO:0000313" key="1">
    <source>
        <dbReference type="EMBL" id="MBC6113022.1"/>
    </source>
</evidence>
<organism evidence="1 2">
    <name type="scientific">Pedobacter fastidiosus</name>
    <dbReference type="NCBI Taxonomy" id="2765361"/>
    <lineage>
        <taxon>Bacteria</taxon>
        <taxon>Pseudomonadati</taxon>
        <taxon>Bacteroidota</taxon>
        <taxon>Sphingobacteriia</taxon>
        <taxon>Sphingobacteriales</taxon>
        <taxon>Sphingobacteriaceae</taxon>
        <taxon>Pedobacter</taxon>
    </lineage>
</organism>
<dbReference type="EMBL" id="JACRYL010000032">
    <property type="protein sequence ID" value="MBC6113022.1"/>
    <property type="molecule type" value="Genomic_DNA"/>
</dbReference>
<protein>
    <submittedName>
        <fullName evidence="1">Uncharacterized protein</fullName>
    </submittedName>
</protein>
<proteinExistence type="predicted"/>